<evidence type="ECO:0000259" key="7">
    <source>
        <dbReference type="PROSITE" id="PS50011"/>
    </source>
</evidence>
<dbReference type="OrthoDB" id="9795390at2"/>
<evidence type="ECO:0000256" key="4">
    <source>
        <dbReference type="ARBA" id="ARBA00022741"/>
    </source>
</evidence>
<accession>A0A511JRC8</accession>
<evidence type="ECO:0000313" key="8">
    <source>
        <dbReference type="EMBL" id="GEM00386.1"/>
    </source>
</evidence>
<sequence>MSAPEVRYLLHTDVEAVPMPDQHEVLVARRGSRVPPQLISSDAMALLERFREPSTLVDAVLAYSADAGTDPMVTLDEAFGVLVALTRTDILVADGTAPARSLEDRHRVGEVVGPATITGRIRVLRDSEIWRAVLADGTRVVVKVVDDEHQGPGLVSRELAALSRLDGSVAPRLVWHERSSTGGTLVLDEVDGDPADLATLVADADGRRRIATAVLDAYVALHERGVLHGDVHPGNVLVGADSTVALIDFGLAGTGGEAPPRPGGGEYLDPATAAALRTGAPTPALDAAAEQYAVAAVVYRLLTGAAHLDLACERDEALRRIVEDRPRPFVAVGATPWPAGERVLRRALSADPRRRYRSVRALRDAFVGAAVRPRTGAPDLGDALAALDVTGPVWATADDARAAHVAWFAGRVAILTGDPFAYDLALVWASRAGHAAPPAPHPRSPLARAHRALAAHARTGRPGPLRVAREIADRLRAHARPPEPVDVLTGGWAGLLLALECETPALALVPGDLDG</sequence>
<dbReference type="Pfam" id="PF00069">
    <property type="entry name" value="Pkinase"/>
    <property type="match status" value="1"/>
</dbReference>
<gene>
    <name evidence="8" type="ORF">CTE05_39320</name>
</gene>
<dbReference type="SUPFAM" id="SSF56112">
    <property type="entry name" value="Protein kinase-like (PK-like)"/>
    <property type="match status" value="1"/>
</dbReference>
<dbReference type="Proteomes" id="UP000321049">
    <property type="component" value="Unassembled WGS sequence"/>
</dbReference>
<keyword evidence="5" id="KW-0418">Kinase</keyword>
<evidence type="ECO:0000313" key="9">
    <source>
        <dbReference type="Proteomes" id="UP000321049"/>
    </source>
</evidence>
<dbReference type="Gene3D" id="1.10.510.10">
    <property type="entry name" value="Transferase(Phosphotransferase) domain 1"/>
    <property type="match status" value="1"/>
</dbReference>
<dbReference type="PANTHER" id="PTHR43289:SF6">
    <property type="entry name" value="SERINE_THREONINE-PROTEIN KINASE NEKL-3"/>
    <property type="match status" value="1"/>
</dbReference>
<dbReference type="InterPro" id="IPR011009">
    <property type="entry name" value="Kinase-like_dom_sf"/>
</dbReference>
<dbReference type="PANTHER" id="PTHR43289">
    <property type="entry name" value="MITOGEN-ACTIVATED PROTEIN KINASE KINASE KINASE 20-RELATED"/>
    <property type="match status" value="1"/>
</dbReference>
<evidence type="ECO:0000256" key="3">
    <source>
        <dbReference type="ARBA" id="ARBA00022679"/>
    </source>
</evidence>
<name>A0A511JRC8_9CELL</name>
<dbReference type="GO" id="GO:0005524">
    <property type="term" value="F:ATP binding"/>
    <property type="evidence" value="ECO:0007669"/>
    <property type="project" value="UniProtKB-KW"/>
</dbReference>
<dbReference type="InterPro" id="IPR000719">
    <property type="entry name" value="Prot_kinase_dom"/>
</dbReference>
<evidence type="ECO:0000256" key="5">
    <source>
        <dbReference type="ARBA" id="ARBA00022777"/>
    </source>
</evidence>
<evidence type="ECO:0000256" key="6">
    <source>
        <dbReference type="ARBA" id="ARBA00022840"/>
    </source>
</evidence>
<dbReference type="EC" id="2.7.11.1" evidence="1"/>
<evidence type="ECO:0000256" key="1">
    <source>
        <dbReference type="ARBA" id="ARBA00012513"/>
    </source>
</evidence>
<dbReference type="AlphaFoldDB" id="A0A511JRC8"/>
<evidence type="ECO:0000256" key="2">
    <source>
        <dbReference type="ARBA" id="ARBA00022527"/>
    </source>
</evidence>
<keyword evidence="3" id="KW-0808">Transferase</keyword>
<keyword evidence="9" id="KW-1185">Reference proteome</keyword>
<keyword evidence="4" id="KW-0547">Nucleotide-binding</keyword>
<dbReference type="SMART" id="SM00220">
    <property type="entry name" value="S_TKc"/>
    <property type="match status" value="1"/>
</dbReference>
<protein>
    <recommendedName>
        <fullName evidence="1">non-specific serine/threonine protein kinase</fullName>
        <ecNumber evidence="1">2.7.11.1</ecNumber>
    </recommendedName>
</protein>
<keyword evidence="6" id="KW-0067">ATP-binding</keyword>
<comment type="caution">
    <text evidence="8">The sequence shown here is derived from an EMBL/GenBank/DDBJ whole genome shotgun (WGS) entry which is preliminary data.</text>
</comment>
<dbReference type="GO" id="GO:0004674">
    <property type="term" value="F:protein serine/threonine kinase activity"/>
    <property type="evidence" value="ECO:0007669"/>
    <property type="project" value="UniProtKB-KW"/>
</dbReference>
<keyword evidence="2" id="KW-0723">Serine/threonine-protein kinase</keyword>
<dbReference type="PROSITE" id="PS50011">
    <property type="entry name" value="PROTEIN_KINASE_DOM"/>
    <property type="match status" value="1"/>
</dbReference>
<feature type="domain" description="Protein kinase" evidence="7">
    <location>
        <begin position="106"/>
        <end position="367"/>
    </location>
</feature>
<reference evidence="8 9" key="1">
    <citation type="submission" date="2019-07" db="EMBL/GenBank/DDBJ databases">
        <title>Whole genome shotgun sequence of Cellulomonas terrae NBRC 100819.</title>
        <authorList>
            <person name="Hosoyama A."/>
            <person name="Uohara A."/>
            <person name="Ohji S."/>
            <person name="Ichikawa N."/>
        </authorList>
    </citation>
    <scope>NUCLEOTIDE SEQUENCE [LARGE SCALE GENOMIC DNA]</scope>
    <source>
        <strain evidence="8 9">NBRC 100819</strain>
    </source>
</reference>
<dbReference type="EMBL" id="BJWH01000036">
    <property type="protein sequence ID" value="GEM00386.1"/>
    <property type="molecule type" value="Genomic_DNA"/>
</dbReference>
<organism evidence="8 9">
    <name type="scientific">Cellulomonas terrae</name>
    <dbReference type="NCBI Taxonomy" id="311234"/>
    <lineage>
        <taxon>Bacteria</taxon>
        <taxon>Bacillati</taxon>
        <taxon>Actinomycetota</taxon>
        <taxon>Actinomycetes</taxon>
        <taxon>Micrococcales</taxon>
        <taxon>Cellulomonadaceae</taxon>
        <taxon>Cellulomonas</taxon>
    </lineage>
</organism>
<dbReference type="RefSeq" id="WP_146847978.1">
    <property type="nucleotide sequence ID" value="NZ_BJWH01000036.1"/>
</dbReference>
<proteinExistence type="predicted"/>